<dbReference type="PROSITE" id="PS50937">
    <property type="entry name" value="HTH_MERR_2"/>
    <property type="match status" value="1"/>
</dbReference>
<protein>
    <recommendedName>
        <fullName evidence="2">HTH merR-type domain-containing protein</fullName>
    </recommendedName>
</protein>
<dbReference type="AlphaFoldDB" id="A0AB37UKG9"/>
<keyword evidence="1" id="KW-0238">DNA-binding</keyword>
<gene>
    <name evidence="3" type="ORF">DSM107010_28610</name>
</gene>
<dbReference type="SMART" id="SM00422">
    <property type="entry name" value="HTH_MERR"/>
    <property type="match status" value="1"/>
</dbReference>
<dbReference type="PANTHER" id="PTHR30204:SF97">
    <property type="entry name" value="MERR FAMILY REGULATORY PROTEIN"/>
    <property type="match status" value="1"/>
</dbReference>
<evidence type="ECO:0000313" key="4">
    <source>
        <dbReference type="Proteomes" id="UP000282574"/>
    </source>
</evidence>
<dbReference type="EMBL" id="RSCK01000020">
    <property type="protein sequence ID" value="RUT11855.1"/>
    <property type="molecule type" value="Genomic_DNA"/>
</dbReference>
<reference evidence="3 4" key="1">
    <citation type="journal article" date="2019" name="Genome Biol. Evol.">
        <title>Day and night: Metabolic profiles and evolutionary relationships of six axenic non-marine cyanobacteria.</title>
        <authorList>
            <person name="Will S.E."/>
            <person name="Henke P."/>
            <person name="Boedeker C."/>
            <person name="Huang S."/>
            <person name="Brinkmann H."/>
            <person name="Rohde M."/>
            <person name="Jarek M."/>
            <person name="Friedl T."/>
            <person name="Seufert S."/>
            <person name="Schumacher M."/>
            <person name="Overmann J."/>
            <person name="Neumann-Schaal M."/>
            <person name="Petersen J."/>
        </authorList>
    </citation>
    <scope>NUCLEOTIDE SEQUENCE [LARGE SCALE GENOMIC DNA]</scope>
    <source>
        <strain evidence="3 4">SAG 39.79</strain>
    </source>
</reference>
<dbReference type="PANTHER" id="PTHR30204">
    <property type="entry name" value="REDOX-CYCLING DRUG-SENSING TRANSCRIPTIONAL ACTIVATOR SOXR"/>
    <property type="match status" value="1"/>
</dbReference>
<dbReference type="InterPro" id="IPR000551">
    <property type="entry name" value="MerR-type_HTH_dom"/>
</dbReference>
<feature type="domain" description="HTH merR-type" evidence="2">
    <location>
        <begin position="1"/>
        <end position="67"/>
    </location>
</feature>
<dbReference type="InterPro" id="IPR047057">
    <property type="entry name" value="MerR_fam"/>
</dbReference>
<dbReference type="Proteomes" id="UP000282574">
    <property type="component" value="Unassembled WGS sequence"/>
</dbReference>
<proteinExistence type="predicted"/>
<sequence length="67" mass="7796">MFKIGDFSKLSRVSIKALRLYDEMGLSKPIQVDQFTSYRYYCASQLPRLNRILALKDLGFSLLKFNS</sequence>
<evidence type="ECO:0000313" key="3">
    <source>
        <dbReference type="EMBL" id="RUT11855.1"/>
    </source>
</evidence>
<evidence type="ECO:0000256" key="1">
    <source>
        <dbReference type="ARBA" id="ARBA00023125"/>
    </source>
</evidence>
<comment type="caution">
    <text evidence="3">The sequence shown here is derived from an EMBL/GenBank/DDBJ whole genome shotgun (WGS) entry which is preliminary data.</text>
</comment>
<dbReference type="SUPFAM" id="SSF46955">
    <property type="entry name" value="Putative DNA-binding domain"/>
    <property type="match status" value="1"/>
</dbReference>
<evidence type="ECO:0000259" key="2">
    <source>
        <dbReference type="PROSITE" id="PS50937"/>
    </source>
</evidence>
<organism evidence="3 4">
    <name type="scientific">Chroococcidiopsis cubana SAG 39.79</name>
    <dbReference type="NCBI Taxonomy" id="388085"/>
    <lineage>
        <taxon>Bacteria</taxon>
        <taxon>Bacillati</taxon>
        <taxon>Cyanobacteriota</taxon>
        <taxon>Cyanophyceae</taxon>
        <taxon>Chroococcidiopsidales</taxon>
        <taxon>Chroococcidiopsidaceae</taxon>
        <taxon>Chroococcidiopsis</taxon>
    </lineage>
</organism>
<dbReference type="GO" id="GO:0003677">
    <property type="term" value="F:DNA binding"/>
    <property type="evidence" value="ECO:0007669"/>
    <property type="project" value="UniProtKB-KW"/>
</dbReference>
<dbReference type="Pfam" id="PF13411">
    <property type="entry name" value="MerR_1"/>
    <property type="match status" value="1"/>
</dbReference>
<dbReference type="InterPro" id="IPR009061">
    <property type="entry name" value="DNA-bd_dom_put_sf"/>
</dbReference>
<keyword evidence="4" id="KW-1185">Reference proteome</keyword>
<dbReference type="Gene3D" id="1.10.1660.10">
    <property type="match status" value="1"/>
</dbReference>
<name>A0AB37UKG9_9CYAN</name>
<accession>A0AB37UKG9</accession>
<dbReference type="GO" id="GO:0003700">
    <property type="term" value="F:DNA-binding transcription factor activity"/>
    <property type="evidence" value="ECO:0007669"/>
    <property type="project" value="InterPro"/>
</dbReference>